<keyword evidence="9" id="KW-0456">Lyase</keyword>
<dbReference type="GO" id="GO:0009073">
    <property type="term" value="P:aromatic amino acid family biosynthetic process"/>
    <property type="evidence" value="ECO:0007669"/>
    <property type="project" value="InterPro"/>
</dbReference>
<evidence type="ECO:0000313" key="14">
    <source>
        <dbReference type="EMBL" id="OUS12912.1"/>
    </source>
</evidence>
<keyword evidence="5" id="KW-0479">Metal-binding</keyword>
<feature type="domain" description="3-dehydroquinate synthase C-terminal" evidence="13">
    <location>
        <begin position="176"/>
        <end position="320"/>
    </location>
</feature>
<dbReference type="PANTHER" id="PTHR43622:SF1">
    <property type="entry name" value="3-DEHYDROQUINATE SYNTHASE"/>
    <property type="match status" value="1"/>
</dbReference>
<dbReference type="GO" id="GO:0046872">
    <property type="term" value="F:metal ion binding"/>
    <property type="evidence" value="ECO:0007669"/>
    <property type="project" value="UniProtKB-KW"/>
</dbReference>
<dbReference type="InterPro" id="IPR030960">
    <property type="entry name" value="DHQS/DOIS_N"/>
</dbReference>
<dbReference type="Gene3D" id="1.20.1090.10">
    <property type="entry name" value="Dehydroquinate synthase-like - alpha domain"/>
    <property type="match status" value="1"/>
</dbReference>
<evidence type="ECO:0000256" key="11">
    <source>
        <dbReference type="NCBIfam" id="TIGR01357"/>
    </source>
</evidence>
<dbReference type="Pfam" id="PF01761">
    <property type="entry name" value="DHQ_synthase"/>
    <property type="match status" value="1"/>
</dbReference>
<dbReference type="EMBL" id="MAAX01000154">
    <property type="protein sequence ID" value="OUS12912.1"/>
    <property type="molecule type" value="Genomic_DNA"/>
</dbReference>
<dbReference type="RefSeq" id="WP_303687276.1">
    <property type="nucleotide sequence ID" value="NZ_CAJXYO010000009.1"/>
</dbReference>
<dbReference type="SUPFAM" id="SSF56796">
    <property type="entry name" value="Dehydroquinate synthase-like"/>
    <property type="match status" value="1"/>
</dbReference>
<evidence type="ECO:0000256" key="7">
    <source>
        <dbReference type="ARBA" id="ARBA00022833"/>
    </source>
</evidence>
<gene>
    <name evidence="14" type="ORF">A9Q93_09930</name>
</gene>
<evidence type="ECO:0000256" key="8">
    <source>
        <dbReference type="ARBA" id="ARBA00023027"/>
    </source>
</evidence>
<dbReference type="Gene3D" id="3.40.50.1970">
    <property type="match status" value="1"/>
</dbReference>
<dbReference type="InterPro" id="IPR016037">
    <property type="entry name" value="DHQ_synth_AroB"/>
</dbReference>
<dbReference type="InterPro" id="IPR056179">
    <property type="entry name" value="DHQS_C"/>
</dbReference>
<evidence type="ECO:0000259" key="13">
    <source>
        <dbReference type="Pfam" id="PF24621"/>
    </source>
</evidence>
<dbReference type="GO" id="GO:0009423">
    <property type="term" value="P:chorismate biosynthetic process"/>
    <property type="evidence" value="ECO:0007669"/>
    <property type="project" value="UniProtKB-UniRule"/>
</dbReference>
<reference evidence="15" key="1">
    <citation type="journal article" date="2017" name="Proc. Natl. Acad. Sci. U.S.A.">
        <title>Simulation of Deepwater Horizon oil plume reveals substrate specialization within a complex community of hydrocarbon-degraders.</title>
        <authorList>
            <person name="Hu P."/>
            <person name="Dubinsky E.A."/>
            <person name="Probst A.J."/>
            <person name="Wang J."/>
            <person name="Sieber C.M.K."/>
            <person name="Tom L.M."/>
            <person name="Gardinali P."/>
            <person name="Banfield J.F."/>
            <person name="Atlas R.M."/>
            <person name="Andersen G.L."/>
        </authorList>
    </citation>
    <scope>NUCLEOTIDE SEQUENCE [LARGE SCALE GENOMIC DNA]</scope>
</reference>
<name>A0A1Z8ARD8_9FLAO</name>
<evidence type="ECO:0000313" key="15">
    <source>
        <dbReference type="Proteomes" id="UP000196102"/>
    </source>
</evidence>
<dbReference type="EC" id="4.2.3.4" evidence="11"/>
<keyword evidence="10" id="KW-0170">Cobalt</keyword>
<evidence type="ECO:0000256" key="2">
    <source>
        <dbReference type="ARBA" id="ARBA00001941"/>
    </source>
</evidence>
<dbReference type="PIRSF" id="PIRSF001455">
    <property type="entry name" value="DHQ_synth"/>
    <property type="match status" value="1"/>
</dbReference>
<evidence type="ECO:0000256" key="9">
    <source>
        <dbReference type="ARBA" id="ARBA00023239"/>
    </source>
</evidence>
<dbReference type="Pfam" id="PF24621">
    <property type="entry name" value="DHQS_C"/>
    <property type="match status" value="1"/>
</dbReference>
<dbReference type="AlphaFoldDB" id="A0A1Z8ARD8"/>
<comment type="cofactor">
    <cofactor evidence="2">
        <name>Co(2+)</name>
        <dbReference type="ChEBI" id="CHEBI:48828"/>
    </cofactor>
</comment>
<dbReference type="PANTHER" id="PTHR43622">
    <property type="entry name" value="3-DEHYDROQUINATE SYNTHASE"/>
    <property type="match status" value="1"/>
</dbReference>
<keyword evidence="6" id="KW-0547">Nucleotide-binding</keyword>
<evidence type="ECO:0000259" key="12">
    <source>
        <dbReference type="Pfam" id="PF01761"/>
    </source>
</evidence>
<dbReference type="Proteomes" id="UP000196102">
    <property type="component" value="Unassembled WGS sequence"/>
</dbReference>
<accession>A0A1Z8ARD8</accession>
<dbReference type="GO" id="GO:0003856">
    <property type="term" value="F:3-dehydroquinate synthase activity"/>
    <property type="evidence" value="ECO:0007669"/>
    <property type="project" value="UniProtKB-UniRule"/>
</dbReference>
<keyword evidence="7" id="KW-0862">Zinc</keyword>
<evidence type="ECO:0000256" key="6">
    <source>
        <dbReference type="ARBA" id="ARBA00022741"/>
    </source>
</evidence>
<comment type="cofactor">
    <cofactor evidence="1">
        <name>NAD(+)</name>
        <dbReference type="ChEBI" id="CHEBI:57540"/>
    </cofactor>
</comment>
<dbReference type="GO" id="GO:0005737">
    <property type="term" value="C:cytoplasm"/>
    <property type="evidence" value="ECO:0007669"/>
    <property type="project" value="InterPro"/>
</dbReference>
<evidence type="ECO:0000256" key="10">
    <source>
        <dbReference type="ARBA" id="ARBA00023285"/>
    </source>
</evidence>
<comment type="function">
    <text evidence="4">Catalyzes the conversion of 3-deoxy-D-arabino-heptulosonate 7-phosphate (DAHP) to dehydroquinate (DHQ).</text>
</comment>
<dbReference type="FunFam" id="3.40.50.1970:FF:000007">
    <property type="entry name" value="Pentafunctional AROM polypeptide"/>
    <property type="match status" value="1"/>
</dbReference>
<dbReference type="NCBIfam" id="TIGR01357">
    <property type="entry name" value="aroB"/>
    <property type="match status" value="1"/>
</dbReference>
<feature type="domain" description="3-dehydroquinate synthase N-terminal" evidence="12">
    <location>
        <begin position="62"/>
        <end position="173"/>
    </location>
</feature>
<organism evidence="14 15">
    <name type="scientific">Nonlabens dokdonensis</name>
    <dbReference type="NCBI Taxonomy" id="328515"/>
    <lineage>
        <taxon>Bacteria</taxon>
        <taxon>Pseudomonadati</taxon>
        <taxon>Bacteroidota</taxon>
        <taxon>Flavobacteriia</taxon>
        <taxon>Flavobacteriales</taxon>
        <taxon>Flavobacteriaceae</taxon>
        <taxon>Nonlabens</taxon>
    </lineage>
</organism>
<comment type="caution">
    <text evidence="14">The sequence shown here is derived from an EMBL/GenBank/DDBJ whole genome shotgun (WGS) entry which is preliminary data.</text>
</comment>
<evidence type="ECO:0000256" key="4">
    <source>
        <dbReference type="ARBA" id="ARBA00003485"/>
    </source>
</evidence>
<evidence type="ECO:0000256" key="3">
    <source>
        <dbReference type="ARBA" id="ARBA00001947"/>
    </source>
</evidence>
<dbReference type="CDD" id="cd08195">
    <property type="entry name" value="DHQS"/>
    <property type="match status" value="1"/>
</dbReference>
<keyword evidence="8" id="KW-0520">NAD</keyword>
<proteinExistence type="predicted"/>
<evidence type="ECO:0000256" key="1">
    <source>
        <dbReference type="ARBA" id="ARBA00001911"/>
    </source>
</evidence>
<comment type="cofactor">
    <cofactor evidence="3">
        <name>Zn(2+)</name>
        <dbReference type="ChEBI" id="CHEBI:29105"/>
    </cofactor>
</comment>
<dbReference type="GO" id="GO:0000166">
    <property type="term" value="F:nucleotide binding"/>
    <property type="evidence" value="ECO:0007669"/>
    <property type="project" value="UniProtKB-KW"/>
</dbReference>
<protein>
    <recommendedName>
        <fullName evidence="11">3-dehydroquinate synthase</fullName>
        <ecNumber evidence="11">4.2.3.4</ecNumber>
    </recommendedName>
</protein>
<dbReference type="InterPro" id="IPR030963">
    <property type="entry name" value="DHQ_synth_fam"/>
</dbReference>
<sequence>MDSIINDNYTIHFNSNAYSELNNFIATKEPSCIFILVDENTMENCYPLFMPQLNTTARIEVIEIDAGEEFKNIETCSGVWSAMVELGCDRNSLLINLGGGVITDLGGFVASTIKRGIAFIHIPTTVLGMVDAAIGGKNGVDLGHLKNQIGVIAPPQMTLIDTRFLKTLDQRQLLNGSIEMFKHGLIADRIYWDNMVEIEDNYFSELFESLIYQSVVIKNDVVKSDPFENGARKSLNYGHTIGHAIESYCLSSENQPRLLHGEAIAAGLYLESYLSHLHTGLSKNEFQEIESWYKNLNLKLSFSQSEVSKMLELMTHDKKNVNGQIRFVLLQSIGNFVTDQVVPQEDVIAAFKLL</sequence>
<dbReference type="InterPro" id="IPR050071">
    <property type="entry name" value="Dehydroquinate_synthase"/>
</dbReference>
<evidence type="ECO:0000256" key="5">
    <source>
        <dbReference type="ARBA" id="ARBA00022723"/>
    </source>
</evidence>